<dbReference type="RefSeq" id="XP_002174951.1">
    <property type="nucleotide sequence ID" value="XM_002174915.2"/>
</dbReference>
<dbReference type="GO" id="GO:0016491">
    <property type="term" value="F:oxidoreductase activity"/>
    <property type="evidence" value="ECO:0007669"/>
    <property type="project" value="UniProtKB-KW"/>
</dbReference>
<proteinExistence type="predicted"/>
<dbReference type="PRINTS" id="PR00069">
    <property type="entry name" value="ALDKETRDTASE"/>
</dbReference>
<dbReference type="InterPro" id="IPR020471">
    <property type="entry name" value="AKR"/>
</dbReference>
<evidence type="ECO:0000256" key="1">
    <source>
        <dbReference type="ARBA" id="ARBA00023002"/>
    </source>
</evidence>
<dbReference type="STRING" id="402676.B6K554"/>
<dbReference type="InterPro" id="IPR050791">
    <property type="entry name" value="Aldo-Keto_reductase"/>
</dbReference>
<feature type="domain" description="NADP-dependent oxidoreductase" evidence="2">
    <location>
        <begin position="21"/>
        <end position="282"/>
    </location>
</feature>
<dbReference type="AlphaFoldDB" id="B6K554"/>
<dbReference type="Gene3D" id="3.20.20.100">
    <property type="entry name" value="NADP-dependent oxidoreductase domain"/>
    <property type="match status" value="1"/>
</dbReference>
<keyword evidence="1" id="KW-0560">Oxidoreductase</keyword>
<dbReference type="PANTHER" id="PTHR43625">
    <property type="entry name" value="AFLATOXIN B1 ALDEHYDE REDUCTASE"/>
    <property type="match status" value="1"/>
</dbReference>
<evidence type="ECO:0000313" key="3">
    <source>
        <dbReference type="EMBL" id="EEB08658.1"/>
    </source>
</evidence>
<dbReference type="SUPFAM" id="SSF51430">
    <property type="entry name" value="NAD(P)-linked oxidoreductase"/>
    <property type="match status" value="1"/>
</dbReference>
<dbReference type="Pfam" id="PF00248">
    <property type="entry name" value="Aldo_ket_red"/>
    <property type="match status" value="1"/>
</dbReference>
<accession>B6K554</accession>
<dbReference type="Proteomes" id="UP000001744">
    <property type="component" value="Unassembled WGS sequence"/>
</dbReference>
<protein>
    <recommendedName>
        <fullName evidence="2">NADP-dependent oxidoreductase domain-containing protein</fullName>
    </recommendedName>
</protein>
<organism evidence="3 4">
    <name type="scientific">Schizosaccharomyces japonicus (strain yFS275 / FY16936)</name>
    <name type="common">Fission yeast</name>
    <dbReference type="NCBI Taxonomy" id="402676"/>
    <lineage>
        <taxon>Eukaryota</taxon>
        <taxon>Fungi</taxon>
        <taxon>Dikarya</taxon>
        <taxon>Ascomycota</taxon>
        <taxon>Taphrinomycotina</taxon>
        <taxon>Schizosaccharomycetes</taxon>
        <taxon>Schizosaccharomycetales</taxon>
        <taxon>Schizosaccharomycetaceae</taxon>
        <taxon>Schizosaccharomyces</taxon>
    </lineage>
</organism>
<evidence type="ECO:0000259" key="2">
    <source>
        <dbReference type="Pfam" id="PF00248"/>
    </source>
</evidence>
<dbReference type="eggNOG" id="KOG1575">
    <property type="taxonomic scope" value="Eukaryota"/>
</dbReference>
<gene>
    <name evidence="3" type="ORF">SJAG_03821</name>
</gene>
<dbReference type="InterPro" id="IPR036812">
    <property type="entry name" value="NAD(P)_OxRdtase_dom_sf"/>
</dbReference>
<dbReference type="OMA" id="DSYHLPG"/>
<dbReference type="PANTHER" id="PTHR43625:SF40">
    <property type="entry name" value="ALDO-KETO REDUCTASE YAKC [NADP(+)]"/>
    <property type="match status" value="1"/>
</dbReference>
<sequence length="295" mass="33120">MSTKARAAGTVTIGSDLTVNRMGFGAMKITGDGIWDMPADKEKALDTLRTLPKLGVNFIDTADAYGPETSENLIREVLYPYKGLVVSTKGGLTRQGPGKWRPVGRPELLRQCVLMSLRRLGLKQLPLWHLHRIDPKVPREDQFSEIRDMQKEGLIRHVGLSEVTVADIKEAEKYFPVATVQNMYNIVTRKHEAVLKYCEENNIVFIPWFPLASGELVKPNSFLHNAATQLNCSPAQVCLAWLLHHSPVMLPIPGTTSAKHLQENFAAAEIRIPEKLYKELDEWGKKAEDTPYPPE</sequence>
<dbReference type="OrthoDB" id="2241241at2759"/>
<dbReference type="EMBL" id="KE651167">
    <property type="protein sequence ID" value="EEB08658.1"/>
    <property type="molecule type" value="Genomic_DNA"/>
</dbReference>
<reference evidence="3 4" key="1">
    <citation type="journal article" date="2011" name="Science">
        <title>Comparative functional genomics of the fission yeasts.</title>
        <authorList>
            <person name="Rhind N."/>
            <person name="Chen Z."/>
            <person name="Yassour M."/>
            <person name="Thompson D.A."/>
            <person name="Haas B.J."/>
            <person name="Habib N."/>
            <person name="Wapinski I."/>
            <person name="Roy S."/>
            <person name="Lin M.F."/>
            <person name="Heiman D.I."/>
            <person name="Young S.K."/>
            <person name="Furuya K."/>
            <person name="Guo Y."/>
            <person name="Pidoux A."/>
            <person name="Chen H.M."/>
            <person name="Robbertse B."/>
            <person name="Goldberg J.M."/>
            <person name="Aoki K."/>
            <person name="Bayne E.H."/>
            <person name="Berlin A.M."/>
            <person name="Desjardins C.A."/>
            <person name="Dobbs E."/>
            <person name="Dukaj L."/>
            <person name="Fan L."/>
            <person name="FitzGerald M.G."/>
            <person name="French C."/>
            <person name="Gujja S."/>
            <person name="Hansen K."/>
            <person name="Keifenheim D."/>
            <person name="Levin J.Z."/>
            <person name="Mosher R.A."/>
            <person name="Mueller C.A."/>
            <person name="Pfiffner J."/>
            <person name="Priest M."/>
            <person name="Russ C."/>
            <person name="Smialowska A."/>
            <person name="Swoboda P."/>
            <person name="Sykes S.M."/>
            <person name="Vaughn M."/>
            <person name="Vengrova S."/>
            <person name="Yoder R."/>
            <person name="Zeng Q."/>
            <person name="Allshire R."/>
            <person name="Baulcombe D."/>
            <person name="Birren B.W."/>
            <person name="Brown W."/>
            <person name="Ekwall K."/>
            <person name="Kellis M."/>
            <person name="Leatherwood J."/>
            <person name="Levin H."/>
            <person name="Margalit H."/>
            <person name="Martienssen R."/>
            <person name="Nieduszynski C.A."/>
            <person name="Spatafora J.W."/>
            <person name="Friedman N."/>
            <person name="Dalgaard J.Z."/>
            <person name="Baumann P."/>
            <person name="Niki H."/>
            <person name="Regev A."/>
            <person name="Nusbaum C."/>
        </authorList>
    </citation>
    <scope>NUCLEOTIDE SEQUENCE [LARGE SCALE GENOMIC DNA]</scope>
    <source>
        <strain evidence="4">yFS275 / FY16936</strain>
    </source>
</reference>
<name>B6K554_SCHJY</name>
<dbReference type="HOGENOM" id="CLU_023205_2_1_1"/>
<keyword evidence="4" id="KW-1185">Reference proteome</keyword>
<evidence type="ECO:0000313" key="4">
    <source>
        <dbReference type="Proteomes" id="UP000001744"/>
    </source>
</evidence>
<dbReference type="GO" id="GO:0005737">
    <property type="term" value="C:cytoplasm"/>
    <property type="evidence" value="ECO:0000318"/>
    <property type="project" value="GO_Central"/>
</dbReference>
<dbReference type="JaponicusDB" id="SJAG_03821"/>
<dbReference type="InterPro" id="IPR023210">
    <property type="entry name" value="NADP_OxRdtase_dom"/>
</dbReference>
<dbReference type="CDD" id="cd19088">
    <property type="entry name" value="AKR_AKR13B1"/>
    <property type="match status" value="1"/>
</dbReference>
<dbReference type="VEuPathDB" id="FungiDB:SJAG_03821"/>
<dbReference type="GeneID" id="7050462"/>